<dbReference type="EMBL" id="CP023737">
    <property type="protein sequence ID" value="ATQ70349.1"/>
    <property type="molecule type" value="Genomic_DNA"/>
</dbReference>
<dbReference type="Proteomes" id="UP000230709">
    <property type="component" value="Chromosome"/>
</dbReference>
<name>A0A2D2D687_METT3</name>
<feature type="signal peptide" evidence="1">
    <location>
        <begin position="1"/>
        <end position="33"/>
    </location>
</feature>
<keyword evidence="3" id="KW-1185">Reference proteome</keyword>
<dbReference type="RefSeq" id="WP_003614057.1">
    <property type="nucleotide sequence ID" value="NZ_ADVE02000001.1"/>
</dbReference>
<sequence>MLPLEFPRFILPRIAAPLLAGLLLAASHGSSRAEDARGVYILPGHDGYALVECLTQKKGCGKAVADSWCEAHGHGPAQAYGRADDITGSVGAASASLDADSAIVTCGE</sequence>
<accession>A0A2D2D687</accession>
<protein>
    <submittedName>
        <fullName evidence="2">Uncharacterized protein</fullName>
    </submittedName>
</protein>
<keyword evidence="1" id="KW-0732">Signal</keyword>
<proteinExistence type="predicted"/>
<evidence type="ECO:0000256" key="1">
    <source>
        <dbReference type="SAM" id="SignalP"/>
    </source>
</evidence>
<dbReference type="KEGG" id="mtw:CQW49_11615"/>
<evidence type="ECO:0000313" key="3">
    <source>
        <dbReference type="Proteomes" id="UP000230709"/>
    </source>
</evidence>
<reference evidence="3" key="1">
    <citation type="submission" date="2017-10" db="EMBL/GenBank/DDBJ databases">
        <title>Completed PacBio SMRT sequence of Methylosinus trichosporium OB3b reveals presence of a third large plasmid.</title>
        <authorList>
            <person name="Charles T.C."/>
            <person name="Lynch M.D.J."/>
            <person name="Heil J.R."/>
            <person name="Cheng J."/>
        </authorList>
    </citation>
    <scope>NUCLEOTIDE SEQUENCE [LARGE SCALE GENOMIC DNA]</scope>
    <source>
        <strain evidence="3">OB3b</strain>
    </source>
</reference>
<feature type="chain" id="PRO_5013776790" evidence="1">
    <location>
        <begin position="34"/>
        <end position="108"/>
    </location>
</feature>
<organism evidence="2 3">
    <name type="scientific">Methylosinus trichosporium (strain ATCC 35070 / NCIMB 11131 / UNIQEM 75 / OB3b)</name>
    <dbReference type="NCBI Taxonomy" id="595536"/>
    <lineage>
        <taxon>Bacteria</taxon>
        <taxon>Pseudomonadati</taxon>
        <taxon>Pseudomonadota</taxon>
        <taxon>Alphaproteobacteria</taxon>
        <taxon>Hyphomicrobiales</taxon>
        <taxon>Methylocystaceae</taxon>
        <taxon>Methylosinus</taxon>
    </lineage>
</organism>
<dbReference type="AlphaFoldDB" id="A0A2D2D687"/>
<evidence type="ECO:0000313" key="2">
    <source>
        <dbReference type="EMBL" id="ATQ70349.1"/>
    </source>
</evidence>
<gene>
    <name evidence="2" type="ORF">CQW49_11615</name>
</gene>